<dbReference type="Pfam" id="PF00171">
    <property type="entry name" value="Aldedh"/>
    <property type="match status" value="1"/>
</dbReference>
<proteinExistence type="predicted"/>
<dbReference type="InterPro" id="IPR016163">
    <property type="entry name" value="Ald_DH_C"/>
</dbReference>
<dbReference type="InterPro" id="IPR015590">
    <property type="entry name" value="Aldehyde_DH_dom"/>
</dbReference>
<dbReference type="Gene3D" id="3.40.309.10">
    <property type="entry name" value="Aldehyde Dehydrogenase, Chain A, domain 2"/>
    <property type="match status" value="1"/>
</dbReference>
<dbReference type="Gene3D" id="3.40.605.10">
    <property type="entry name" value="Aldehyde Dehydrogenase, Chain A, domain 1"/>
    <property type="match status" value="1"/>
</dbReference>
<feature type="non-terminal residue" evidence="2">
    <location>
        <position position="191"/>
    </location>
</feature>
<sequence>MAGMPAVVKPATATAYLTQLAFRLIVESGQLPEGAVQLICGGVGDLFEHLTCQDTIAFTGSASTARKLRTHPRVVDQSVRFTAETDSLNSCILGPDAAPGSPEFDLFVREVVREMTVKAGQKCTAIRKAIVPASRSAAVVDALRDALEKVVVGDPRRDSVGMGPVASLAQRREVLEQLARLTREAQVVCGG</sequence>
<evidence type="ECO:0000313" key="2">
    <source>
        <dbReference type="EMBL" id="EQD75742.1"/>
    </source>
</evidence>
<accession>T1C162</accession>
<dbReference type="AlphaFoldDB" id="T1C162"/>
<reference evidence="2" key="1">
    <citation type="submission" date="2013-08" db="EMBL/GenBank/DDBJ databases">
        <authorList>
            <person name="Mendez C."/>
            <person name="Richter M."/>
            <person name="Ferrer M."/>
            <person name="Sanchez J."/>
        </authorList>
    </citation>
    <scope>NUCLEOTIDE SEQUENCE</scope>
</reference>
<organism evidence="2">
    <name type="scientific">mine drainage metagenome</name>
    <dbReference type="NCBI Taxonomy" id="410659"/>
    <lineage>
        <taxon>unclassified sequences</taxon>
        <taxon>metagenomes</taxon>
        <taxon>ecological metagenomes</taxon>
    </lineage>
</organism>
<dbReference type="EMBL" id="AUZX01002755">
    <property type="protein sequence ID" value="EQD75742.1"/>
    <property type="molecule type" value="Genomic_DNA"/>
</dbReference>
<dbReference type="SUPFAM" id="SSF53720">
    <property type="entry name" value="ALDH-like"/>
    <property type="match status" value="1"/>
</dbReference>
<dbReference type="GO" id="GO:0016620">
    <property type="term" value="F:oxidoreductase activity, acting on the aldehyde or oxo group of donors, NAD or NADP as acceptor"/>
    <property type="evidence" value="ECO:0007669"/>
    <property type="project" value="InterPro"/>
</dbReference>
<feature type="domain" description="Aldehyde dehydrogenase" evidence="1">
    <location>
        <begin position="2"/>
        <end position="191"/>
    </location>
</feature>
<protein>
    <submittedName>
        <fullName evidence="2">Bifunctional aldehyde dehydrogenase/enoyl-CoA hydratase</fullName>
    </submittedName>
</protein>
<comment type="caution">
    <text evidence="2">The sequence shown here is derived from an EMBL/GenBank/DDBJ whole genome shotgun (WGS) entry which is preliminary data.</text>
</comment>
<gene>
    <name evidence="2" type="ORF">B1A_03780</name>
</gene>
<dbReference type="PANTHER" id="PTHR43111">
    <property type="entry name" value="ALDEHYDE DEHYDROGENASE B-RELATED"/>
    <property type="match status" value="1"/>
</dbReference>
<reference evidence="2" key="2">
    <citation type="journal article" date="2014" name="ISME J.">
        <title>Microbial stratification in low pH oxic and suboxic macroscopic growths along an acid mine drainage.</title>
        <authorList>
            <person name="Mendez-Garcia C."/>
            <person name="Mesa V."/>
            <person name="Sprenger R.R."/>
            <person name="Richter M."/>
            <person name="Diez M.S."/>
            <person name="Solano J."/>
            <person name="Bargiela R."/>
            <person name="Golyshina O.V."/>
            <person name="Manteca A."/>
            <person name="Ramos J.L."/>
            <person name="Gallego J.R."/>
            <person name="Llorente I."/>
            <person name="Martins Dos Santos V.A."/>
            <person name="Jensen O.N."/>
            <person name="Pelaez A.I."/>
            <person name="Sanchez J."/>
            <person name="Ferrer M."/>
        </authorList>
    </citation>
    <scope>NUCLEOTIDE SEQUENCE</scope>
</reference>
<name>T1C162_9ZZZZ</name>
<dbReference type="InterPro" id="IPR016161">
    <property type="entry name" value="Ald_DH/histidinol_DH"/>
</dbReference>
<evidence type="ECO:0000259" key="1">
    <source>
        <dbReference type="Pfam" id="PF00171"/>
    </source>
</evidence>
<dbReference type="InterPro" id="IPR016162">
    <property type="entry name" value="Ald_DH_N"/>
</dbReference>
<dbReference type="PANTHER" id="PTHR43111:SF1">
    <property type="entry name" value="ALDEHYDE DEHYDROGENASE B-RELATED"/>
    <property type="match status" value="1"/>
</dbReference>